<dbReference type="InterPro" id="IPR001810">
    <property type="entry name" value="F-box_dom"/>
</dbReference>
<gene>
    <name evidence="2" type="ORF">VCS650_LOCUS22696</name>
</gene>
<evidence type="ECO:0000313" key="3">
    <source>
        <dbReference type="Proteomes" id="UP000663891"/>
    </source>
</evidence>
<reference evidence="2" key="1">
    <citation type="submission" date="2021-02" db="EMBL/GenBank/DDBJ databases">
        <authorList>
            <person name="Nowell W R."/>
        </authorList>
    </citation>
    <scope>NUCLEOTIDE SEQUENCE</scope>
</reference>
<proteinExistence type="predicted"/>
<dbReference type="Pfam" id="PF07173">
    <property type="entry name" value="GRDP-like"/>
    <property type="match status" value="1"/>
</dbReference>
<dbReference type="AlphaFoldDB" id="A0A814SL42"/>
<dbReference type="OrthoDB" id="3219396at2759"/>
<evidence type="ECO:0000313" key="2">
    <source>
        <dbReference type="EMBL" id="CAF1148944.1"/>
    </source>
</evidence>
<name>A0A814SL42_9BILA</name>
<dbReference type="PANTHER" id="PTHR34365:SF7">
    <property type="entry name" value="GLYCINE-RICH DOMAIN-CONTAINING PROTEIN 1"/>
    <property type="match status" value="1"/>
</dbReference>
<dbReference type="SUPFAM" id="SSF81383">
    <property type="entry name" value="F-box domain"/>
    <property type="match status" value="1"/>
</dbReference>
<dbReference type="PANTHER" id="PTHR34365">
    <property type="entry name" value="ENOLASE (DUF1399)"/>
    <property type="match status" value="1"/>
</dbReference>
<dbReference type="EMBL" id="CAJNON010000259">
    <property type="protein sequence ID" value="CAF1148944.1"/>
    <property type="molecule type" value="Genomic_DNA"/>
</dbReference>
<comment type="caution">
    <text evidence="2">The sequence shown here is derived from an EMBL/GenBank/DDBJ whole genome shotgun (WGS) entry which is preliminary data.</text>
</comment>
<feature type="domain" description="F-box" evidence="1">
    <location>
        <begin position="43"/>
        <end position="89"/>
    </location>
</feature>
<dbReference type="SMART" id="SM00256">
    <property type="entry name" value="FBOX"/>
    <property type="match status" value="1"/>
</dbReference>
<dbReference type="InterPro" id="IPR036047">
    <property type="entry name" value="F-box-like_dom_sf"/>
</dbReference>
<organism evidence="2 3">
    <name type="scientific">Adineta steineri</name>
    <dbReference type="NCBI Taxonomy" id="433720"/>
    <lineage>
        <taxon>Eukaryota</taxon>
        <taxon>Metazoa</taxon>
        <taxon>Spiralia</taxon>
        <taxon>Gnathifera</taxon>
        <taxon>Rotifera</taxon>
        <taxon>Eurotatoria</taxon>
        <taxon>Bdelloidea</taxon>
        <taxon>Adinetida</taxon>
        <taxon>Adinetidae</taxon>
        <taxon>Adineta</taxon>
    </lineage>
</organism>
<evidence type="ECO:0000259" key="1">
    <source>
        <dbReference type="PROSITE" id="PS50181"/>
    </source>
</evidence>
<protein>
    <recommendedName>
        <fullName evidence="1">F-box domain-containing protein</fullName>
    </recommendedName>
</protein>
<sequence length="445" mass="53535">MKRLFRWIWKTQDENNPTELEEKEIVLQNMSWSQDEIQDGLSKSLFNTIPNEIILHIFRFLSVRDLCNISLVCRSFKIIVDCDEIWKTKCNTSIKLYSKSYKQLYVEWMQKKCLCTKNILAYQNYCRHHRPCCIYQPYSFPRRSINKHKSTCGFNQYPNSTEELTIELLIDIDQTTPELISLWENASHIQEQCSQTIVLKQMIQRYYRFMQLKASNAPNILLIPTLDIEIVWQTHLLRPEIYRNDCLRLFYRIIDHSLIIKDEIEQFFKEQAFLDTCQLYEQTFGEKYCTLPMNIKKKNIISHNNYRSVYLKKPIYSYWNETYFEFSSNQSNDYENPFSFTENDIIHDGKWLNLWKENMFNGYQFSKKTRFCITPDVLKDFKRIYERFLYMTANKHPLNNINSSVSFAYSIDFMWHLHIQEPLNYESDCLRLVGHLISSSPSINC</sequence>
<dbReference type="Pfam" id="PF12937">
    <property type="entry name" value="F-box-like"/>
    <property type="match status" value="1"/>
</dbReference>
<dbReference type="PROSITE" id="PS50181">
    <property type="entry name" value="FBOX"/>
    <property type="match status" value="1"/>
</dbReference>
<dbReference type="Gene3D" id="1.20.1280.50">
    <property type="match status" value="1"/>
</dbReference>
<dbReference type="Proteomes" id="UP000663891">
    <property type="component" value="Unassembled WGS sequence"/>
</dbReference>
<accession>A0A814SL42</accession>
<dbReference type="InterPro" id="IPR009836">
    <property type="entry name" value="GRDP-like"/>
</dbReference>